<organism evidence="7 8">
    <name type="scientific">Devosia soli</name>
    <dbReference type="NCBI Taxonomy" id="361041"/>
    <lineage>
        <taxon>Bacteria</taxon>
        <taxon>Pseudomonadati</taxon>
        <taxon>Pseudomonadota</taxon>
        <taxon>Alphaproteobacteria</taxon>
        <taxon>Hyphomicrobiales</taxon>
        <taxon>Devosiaceae</taxon>
        <taxon>Devosia</taxon>
    </lineage>
</organism>
<protein>
    <recommendedName>
        <fullName evidence="2">histidine kinase</fullName>
        <ecNumber evidence="2">2.7.13.3</ecNumber>
    </recommendedName>
</protein>
<reference evidence="7 8" key="1">
    <citation type="submission" date="2015-03" db="EMBL/GenBank/DDBJ databases">
        <authorList>
            <person name="Hassan Y.I."/>
            <person name="Lepp D."/>
            <person name="Zhou T."/>
        </authorList>
    </citation>
    <scope>NUCLEOTIDE SEQUENCE [LARGE SCALE GENOMIC DNA]</scope>
    <source>
        <strain evidence="7 8">GH2-10</strain>
    </source>
</reference>
<keyword evidence="4" id="KW-0808">Transferase</keyword>
<feature type="domain" description="HTH cro/C1-type" evidence="6">
    <location>
        <begin position="275"/>
        <end position="304"/>
    </location>
</feature>
<dbReference type="Gene3D" id="3.30.450.20">
    <property type="entry name" value="PAS domain"/>
    <property type="match status" value="2"/>
</dbReference>
<dbReference type="SUPFAM" id="SSF47413">
    <property type="entry name" value="lambda repressor-like DNA-binding domains"/>
    <property type="match status" value="1"/>
</dbReference>
<dbReference type="GO" id="GO:0004673">
    <property type="term" value="F:protein histidine kinase activity"/>
    <property type="evidence" value="ECO:0007669"/>
    <property type="project" value="UniProtKB-EC"/>
</dbReference>
<dbReference type="InterPro" id="IPR001610">
    <property type="entry name" value="PAC"/>
</dbReference>
<dbReference type="STRING" id="361041.VW35_10405"/>
<dbReference type="EC" id="2.7.13.3" evidence="2"/>
<dbReference type="RefSeq" id="WP_046142960.1">
    <property type="nucleotide sequence ID" value="NZ_LAJG01000021.1"/>
</dbReference>
<evidence type="ECO:0000256" key="5">
    <source>
        <dbReference type="ARBA" id="ARBA00022777"/>
    </source>
</evidence>
<comment type="caution">
    <text evidence="7">The sequence shown here is derived from an EMBL/GenBank/DDBJ whole genome shotgun (WGS) entry which is preliminary data.</text>
</comment>
<dbReference type="Pfam" id="PF08447">
    <property type="entry name" value="PAS_3"/>
    <property type="match status" value="2"/>
</dbReference>
<dbReference type="InterPro" id="IPR000014">
    <property type="entry name" value="PAS"/>
</dbReference>
<keyword evidence="5" id="KW-0418">Kinase</keyword>
<accession>A0A0F5L956</accession>
<sequence>MPLSEGGTPLPNYAQLLRALETMAGVGFCTLSFADGRVHASDGMHVLAGTLDQVGQSIGIEFIEQRTHPEDRASLVESFHMLMRDTLPRRRDLRLLRKDGTIRRLEMRFERFFGDDRRPVGWIICVIDRTEEESLHKSLTLMRQRLRAVFDQLDVDLAWFSSLDGRIVERAKQSDNINLPPTPLFTFESWFAAVHPDDQAAVLANLERGGARISEVRIETTPGHYVPMRSVRQPVLNDAGDPIEWLGLSTLIQPGHGGLEPEAAASEELLNGPLLRAARNLLGWTIPVLAEQSGVSASTIMRIEEASAPVIEVARRRTAERLTQALTDGGMIFHRTLTGKLAISL</sequence>
<dbReference type="InterPro" id="IPR013655">
    <property type="entry name" value="PAS_fold_3"/>
</dbReference>
<dbReference type="Pfam" id="PF13560">
    <property type="entry name" value="HTH_31"/>
    <property type="match status" value="1"/>
</dbReference>
<evidence type="ECO:0000259" key="6">
    <source>
        <dbReference type="PROSITE" id="PS50943"/>
    </source>
</evidence>
<dbReference type="PANTHER" id="PTHR43304:SF1">
    <property type="entry name" value="PAC DOMAIN-CONTAINING PROTEIN"/>
    <property type="match status" value="1"/>
</dbReference>
<name>A0A0F5L956_9HYPH</name>
<dbReference type="InterPro" id="IPR035965">
    <property type="entry name" value="PAS-like_dom_sf"/>
</dbReference>
<evidence type="ECO:0000256" key="4">
    <source>
        <dbReference type="ARBA" id="ARBA00022679"/>
    </source>
</evidence>
<dbReference type="Proteomes" id="UP000033514">
    <property type="component" value="Unassembled WGS sequence"/>
</dbReference>
<keyword evidence="3" id="KW-0597">Phosphoprotein</keyword>
<dbReference type="SMART" id="SM00086">
    <property type="entry name" value="PAC"/>
    <property type="match status" value="2"/>
</dbReference>
<dbReference type="Gene3D" id="1.10.260.40">
    <property type="entry name" value="lambda repressor-like DNA-binding domains"/>
    <property type="match status" value="1"/>
</dbReference>
<evidence type="ECO:0000256" key="3">
    <source>
        <dbReference type="ARBA" id="ARBA00022553"/>
    </source>
</evidence>
<dbReference type="CDD" id="cd00130">
    <property type="entry name" value="PAS"/>
    <property type="match status" value="1"/>
</dbReference>
<evidence type="ECO:0000313" key="8">
    <source>
        <dbReference type="Proteomes" id="UP000033514"/>
    </source>
</evidence>
<dbReference type="SUPFAM" id="SSF55785">
    <property type="entry name" value="PYP-like sensor domain (PAS domain)"/>
    <property type="match status" value="2"/>
</dbReference>
<dbReference type="InterPro" id="IPR010982">
    <property type="entry name" value="Lambda_DNA-bd_dom_sf"/>
</dbReference>
<dbReference type="PANTHER" id="PTHR43304">
    <property type="entry name" value="PHYTOCHROME-LIKE PROTEIN CPH1"/>
    <property type="match status" value="1"/>
</dbReference>
<comment type="catalytic activity">
    <reaction evidence="1">
        <text>ATP + protein L-histidine = ADP + protein N-phospho-L-histidine.</text>
        <dbReference type="EC" id="2.7.13.3"/>
    </reaction>
</comment>
<evidence type="ECO:0000256" key="1">
    <source>
        <dbReference type="ARBA" id="ARBA00000085"/>
    </source>
</evidence>
<dbReference type="InterPro" id="IPR001387">
    <property type="entry name" value="Cro/C1-type_HTH"/>
</dbReference>
<dbReference type="EMBL" id="LAJG01000021">
    <property type="protein sequence ID" value="KKB78883.1"/>
    <property type="molecule type" value="Genomic_DNA"/>
</dbReference>
<proteinExistence type="predicted"/>
<gene>
    <name evidence="7" type="ORF">VW35_10405</name>
</gene>
<dbReference type="PATRIC" id="fig|361041.3.peg.1441"/>
<dbReference type="PROSITE" id="PS50943">
    <property type="entry name" value="HTH_CROC1"/>
    <property type="match status" value="1"/>
</dbReference>
<dbReference type="InterPro" id="IPR052162">
    <property type="entry name" value="Sensor_kinase/Photoreceptor"/>
</dbReference>
<dbReference type="GO" id="GO:0003677">
    <property type="term" value="F:DNA binding"/>
    <property type="evidence" value="ECO:0007669"/>
    <property type="project" value="InterPro"/>
</dbReference>
<dbReference type="AlphaFoldDB" id="A0A0F5L956"/>
<dbReference type="CDD" id="cd00093">
    <property type="entry name" value="HTH_XRE"/>
    <property type="match status" value="1"/>
</dbReference>
<evidence type="ECO:0000256" key="2">
    <source>
        <dbReference type="ARBA" id="ARBA00012438"/>
    </source>
</evidence>
<keyword evidence="8" id="KW-1185">Reference proteome</keyword>
<evidence type="ECO:0000313" key="7">
    <source>
        <dbReference type="EMBL" id="KKB78883.1"/>
    </source>
</evidence>